<keyword evidence="2" id="KW-0812">Transmembrane</keyword>
<keyword evidence="2" id="KW-0472">Membrane</keyword>
<feature type="transmembrane region" description="Helical" evidence="2">
    <location>
        <begin position="156"/>
        <end position="178"/>
    </location>
</feature>
<sequence>MNENIEQSQQNQDSSTEKKEKKVEKGKKNDAKKQGKSNTNLFLFSLNIGFFAGLIWGAVKGFFYYMSFTTLVPGYLVEPFFKHSFLLSTPGHYTGWGFFTLFSIVATMIYVFLFRKLKGPLPGMLYGVLWWCIIFLLAGPMTGMTPPFIQLSINTMVVEFCLYLLWGLFIGYTAAVEFTDERKREPKKPSLQ</sequence>
<reference evidence="3 4" key="1">
    <citation type="submission" date="2021-03" db="EMBL/GenBank/DDBJ databases">
        <title>Genomic Encyclopedia of Type Strains, Phase IV (KMG-IV): sequencing the most valuable type-strain genomes for metagenomic binning, comparative biology and taxonomic classification.</title>
        <authorList>
            <person name="Goeker M."/>
        </authorList>
    </citation>
    <scope>NUCLEOTIDE SEQUENCE [LARGE SCALE GENOMIC DNA]</scope>
    <source>
        <strain evidence="3 4">DSM 14349</strain>
    </source>
</reference>
<feature type="compositionally biased region" description="Polar residues" evidence="1">
    <location>
        <begin position="1"/>
        <end position="14"/>
    </location>
</feature>
<keyword evidence="4" id="KW-1185">Reference proteome</keyword>
<evidence type="ECO:0000256" key="1">
    <source>
        <dbReference type="SAM" id="MobiDB-lite"/>
    </source>
</evidence>
<dbReference type="Pfam" id="PF11085">
    <property type="entry name" value="YqhR"/>
    <property type="match status" value="1"/>
</dbReference>
<feature type="transmembrane region" description="Helical" evidence="2">
    <location>
        <begin position="93"/>
        <end position="113"/>
    </location>
</feature>
<feature type="region of interest" description="Disordered" evidence="1">
    <location>
        <begin position="1"/>
        <end position="34"/>
    </location>
</feature>
<evidence type="ECO:0000313" key="4">
    <source>
        <dbReference type="Proteomes" id="UP001519272"/>
    </source>
</evidence>
<keyword evidence="2" id="KW-1133">Transmembrane helix</keyword>
<dbReference type="RefSeq" id="WP_210090212.1">
    <property type="nucleotide sequence ID" value="NZ_JAGGKG010000017.1"/>
</dbReference>
<dbReference type="InterPro" id="IPR036259">
    <property type="entry name" value="MFS_trans_sf"/>
</dbReference>
<dbReference type="SUPFAM" id="SSF103473">
    <property type="entry name" value="MFS general substrate transporter"/>
    <property type="match status" value="1"/>
</dbReference>
<evidence type="ECO:0000313" key="3">
    <source>
        <dbReference type="EMBL" id="MBP1906612.1"/>
    </source>
</evidence>
<proteinExistence type="predicted"/>
<comment type="caution">
    <text evidence="3">The sequence shown here is derived from an EMBL/GenBank/DDBJ whole genome shotgun (WGS) entry which is preliminary data.</text>
</comment>
<feature type="transmembrane region" description="Helical" evidence="2">
    <location>
        <begin position="125"/>
        <end position="144"/>
    </location>
</feature>
<organism evidence="3 4">
    <name type="scientific">Paenibacillus turicensis</name>
    <dbReference type="NCBI Taxonomy" id="160487"/>
    <lineage>
        <taxon>Bacteria</taxon>
        <taxon>Bacillati</taxon>
        <taxon>Bacillota</taxon>
        <taxon>Bacilli</taxon>
        <taxon>Bacillales</taxon>
        <taxon>Paenibacillaceae</taxon>
        <taxon>Paenibacillus</taxon>
    </lineage>
</organism>
<dbReference type="EMBL" id="JAGGKG010000017">
    <property type="protein sequence ID" value="MBP1906612.1"/>
    <property type="molecule type" value="Genomic_DNA"/>
</dbReference>
<dbReference type="InterPro" id="IPR024563">
    <property type="entry name" value="YqhR"/>
</dbReference>
<evidence type="ECO:0008006" key="5">
    <source>
        <dbReference type="Google" id="ProtNLM"/>
    </source>
</evidence>
<feature type="compositionally biased region" description="Basic and acidic residues" evidence="1">
    <location>
        <begin position="15"/>
        <end position="33"/>
    </location>
</feature>
<evidence type="ECO:0000256" key="2">
    <source>
        <dbReference type="SAM" id="Phobius"/>
    </source>
</evidence>
<name>A0ABS4FVM6_9BACL</name>
<protein>
    <recommendedName>
        <fullName evidence="5">Membrane protein YqhR</fullName>
    </recommendedName>
</protein>
<dbReference type="Proteomes" id="UP001519272">
    <property type="component" value="Unassembled WGS sequence"/>
</dbReference>
<feature type="transmembrane region" description="Helical" evidence="2">
    <location>
        <begin position="41"/>
        <end position="66"/>
    </location>
</feature>
<gene>
    <name evidence="3" type="ORF">J2Z32_003276</name>
</gene>
<accession>A0ABS4FVM6</accession>